<organism evidence="2 3">
    <name type="scientific">Paratrimastix pyriformis</name>
    <dbReference type="NCBI Taxonomy" id="342808"/>
    <lineage>
        <taxon>Eukaryota</taxon>
        <taxon>Metamonada</taxon>
        <taxon>Preaxostyla</taxon>
        <taxon>Paratrimastigidae</taxon>
        <taxon>Paratrimastix</taxon>
    </lineage>
</organism>
<evidence type="ECO:0000313" key="3">
    <source>
        <dbReference type="Proteomes" id="UP001141327"/>
    </source>
</evidence>
<dbReference type="EMBL" id="JAPMOS010000181">
    <property type="protein sequence ID" value="KAJ4454150.1"/>
    <property type="molecule type" value="Genomic_DNA"/>
</dbReference>
<gene>
    <name evidence="2" type="ORF">PAPYR_11219</name>
</gene>
<reference evidence="2" key="1">
    <citation type="journal article" date="2022" name="bioRxiv">
        <title>Genomics of Preaxostyla Flagellates Illuminates Evolutionary Transitions and the Path Towards Mitochondrial Loss.</title>
        <authorList>
            <person name="Novak L.V.F."/>
            <person name="Treitli S.C."/>
            <person name="Pyrih J."/>
            <person name="Halakuc P."/>
            <person name="Pipaliya S.V."/>
            <person name="Vacek V."/>
            <person name="Brzon O."/>
            <person name="Soukal P."/>
            <person name="Eme L."/>
            <person name="Dacks J.B."/>
            <person name="Karnkowska A."/>
            <person name="Elias M."/>
            <person name="Hampl V."/>
        </authorList>
    </citation>
    <scope>NUCLEOTIDE SEQUENCE</scope>
    <source>
        <strain evidence="2">RCP-MX</strain>
    </source>
</reference>
<comment type="caution">
    <text evidence="2">The sequence shown here is derived from an EMBL/GenBank/DDBJ whole genome shotgun (WGS) entry which is preliminary data.</text>
</comment>
<sequence length="92" mass="10686">MLVLRAVPRLRYPWLNLVHVDRPRGDSHTPQSHRTSHKVSGGTRPAHQIPARPPPCFLQTLDVLIFSRAANFFLPWRTQEIDFEFEFLLQSA</sequence>
<proteinExistence type="predicted"/>
<evidence type="ECO:0000313" key="2">
    <source>
        <dbReference type="EMBL" id="KAJ4454150.1"/>
    </source>
</evidence>
<dbReference type="Proteomes" id="UP001141327">
    <property type="component" value="Unassembled WGS sequence"/>
</dbReference>
<keyword evidence="3" id="KW-1185">Reference proteome</keyword>
<evidence type="ECO:0000256" key="1">
    <source>
        <dbReference type="SAM" id="MobiDB-lite"/>
    </source>
</evidence>
<name>A0ABQ8U484_9EUKA</name>
<accession>A0ABQ8U484</accession>
<feature type="region of interest" description="Disordered" evidence="1">
    <location>
        <begin position="22"/>
        <end position="52"/>
    </location>
</feature>
<protein>
    <submittedName>
        <fullName evidence="2">Uncharacterized protein</fullName>
    </submittedName>
</protein>